<keyword evidence="3" id="KW-0548">Nucleotidyltransferase</keyword>
<dbReference type="GO" id="GO:0003964">
    <property type="term" value="F:RNA-directed DNA polymerase activity"/>
    <property type="evidence" value="ECO:0007669"/>
    <property type="project" value="UniProtKB-KW"/>
</dbReference>
<evidence type="ECO:0000313" key="3">
    <source>
        <dbReference type="EMBL" id="KOC61197.1"/>
    </source>
</evidence>
<dbReference type="PANTHER" id="PTHR33273">
    <property type="entry name" value="DOMAIN-CONTAINING PROTEIN, PUTATIVE-RELATED"/>
    <property type="match status" value="1"/>
</dbReference>
<proteinExistence type="predicted"/>
<evidence type="ECO:0000259" key="2">
    <source>
        <dbReference type="Pfam" id="PF14529"/>
    </source>
</evidence>
<dbReference type="STRING" id="597456.A0A0L7QRE7"/>
<protein>
    <submittedName>
        <fullName evidence="3">RNA-directed DNA polymerase from mobile element jockey</fullName>
    </submittedName>
</protein>
<dbReference type="InterPro" id="IPR036691">
    <property type="entry name" value="Endo/exonu/phosph_ase_sf"/>
</dbReference>
<dbReference type="Gene3D" id="3.60.10.10">
    <property type="entry name" value="Endonuclease/exonuclease/phosphatase"/>
    <property type="match status" value="1"/>
</dbReference>
<organism evidence="3 4">
    <name type="scientific">Habropoda laboriosa</name>
    <dbReference type="NCBI Taxonomy" id="597456"/>
    <lineage>
        <taxon>Eukaryota</taxon>
        <taxon>Metazoa</taxon>
        <taxon>Ecdysozoa</taxon>
        <taxon>Arthropoda</taxon>
        <taxon>Hexapoda</taxon>
        <taxon>Insecta</taxon>
        <taxon>Pterygota</taxon>
        <taxon>Neoptera</taxon>
        <taxon>Endopterygota</taxon>
        <taxon>Hymenoptera</taxon>
        <taxon>Apocrita</taxon>
        <taxon>Aculeata</taxon>
        <taxon>Apoidea</taxon>
        <taxon>Anthophila</taxon>
        <taxon>Apidae</taxon>
        <taxon>Habropoda</taxon>
    </lineage>
</organism>
<dbReference type="OrthoDB" id="7698997at2759"/>
<keyword evidence="4" id="KW-1185">Reference proteome</keyword>
<dbReference type="AlphaFoldDB" id="A0A0L7QRE7"/>
<gene>
    <name evidence="3" type="ORF">WH47_07096</name>
</gene>
<sequence>MYKINKLLNTIITFEPPKIKRDIPQCIRCQAYGHTKNYCFRNPACVKCAGMHLTSNCPTSGKIDEVKCHNCKGNHPASYRDKNNMKIPLYNIHPVYTTNHPTGKARGGTAVIIKNYIKHFLQNTIAHMNIQATSVTINTTHHKLTLAAVYCPPKQKISLHQFTNFFQSLRNKFIAGGDYNAKHALWGSKTNSPRGKTLEQTIRTPSIDTLTTNESTYWPAAYDKSPDLLDFGIIKGLNKTHFQVHSCFDLSSDHSPILLDYIHQPVITQAMTTLCNNTTNWAHFKNYLEVNINCNIPLKTPEQIESAVINFTNLIQEAGWMSTKPAKCKRQFNSYPEHIIQKVAKAKKFFQQKKTKRNHQRSETANTAALQ</sequence>
<dbReference type="Proteomes" id="UP000053825">
    <property type="component" value="Unassembled WGS sequence"/>
</dbReference>
<dbReference type="Pfam" id="PF14529">
    <property type="entry name" value="Exo_endo_phos_2"/>
    <property type="match status" value="1"/>
</dbReference>
<name>A0A0L7QRE7_9HYME</name>
<evidence type="ECO:0000313" key="4">
    <source>
        <dbReference type="Proteomes" id="UP000053825"/>
    </source>
</evidence>
<dbReference type="SUPFAM" id="SSF56219">
    <property type="entry name" value="DNase I-like"/>
    <property type="match status" value="1"/>
</dbReference>
<accession>A0A0L7QRE7</accession>
<dbReference type="InterPro" id="IPR005135">
    <property type="entry name" value="Endo/exonuclease/phosphatase"/>
</dbReference>
<keyword evidence="3" id="KW-0808">Transferase</keyword>
<evidence type="ECO:0000256" key="1">
    <source>
        <dbReference type="SAM" id="MobiDB-lite"/>
    </source>
</evidence>
<reference evidence="3 4" key="1">
    <citation type="submission" date="2015-07" db="EMBL/GenBank/DDBJ databases">
        <title>The genome of Habropoda laboriosa.</title>
        <authorList>
            <person name="Pan H."/>
            <person name="Kapheim K."/>
        </authorList>
    </citation>
    <scope>NUCLEOTIDE SEQUENCE [LARGE SCALE GENOMIC DNA]</scope>
    <source>
        <strain evidence="3">0110345459</strain>
    </source>
</reference>
<feature type="domain" description="Endonuclease/exonuclease/phosphatase" evidence="2">
    <location>
        <begin position="145"/>
        <end position="257"/>
    </location>
</feature>
<keyword evidence="3" id="KW-0695">RNA-directed DNA polymerase</keyword>
<dbReference type="EMBL" id="KQ414780">
    <property type="protein sequence ID" value="KOC61197.1"/>
    <property type="molecule type" value="Genomic_DNA"/>
</dbReference>
<dbReference type="PANTHER" id="PTHR33273:SF4">
    <property type="entry name" value="ENDONUCLEASE_EXONUCLEASE_PHOSPHATASE DOMAIN-CONTAINING PROTEIN"/>
    <property type="match status" value="1"/>
</dbReference>
<feature type="region of interest" description="Disordered" evidence="1">
    <location>
        <begin position="352"/>
        <end position="371"/>
    </location>
</feature>